<dbReference type="GO" id="GO:0009403">
    <property type="term" value="P:toxin biosynthetic process"/>
    <property type="evidence" value="ECO:0007669"/>
    <property type="project" value="UniProtKB-ARBA"/>
</dbReference>
<dbReference type="GO" id="GO:0031177">
    <property type="term" value="F:phosphopantetheine binding"/>
    <property type="evidence" value="ECO:0007669"/>
    <property type="project" value="InterPro"/>
</dbReference>
<evidence type="ECO:0000256" key="8">
    <source>
        <dbReference type="ARBA" id="ARBA00022737"/>
    </source>
</evidence>
<dbReference type="InterPro" id="IPR036736">
    <property type="entry name" value="ACP-like_sf"/>
</dbReference>
<dbReference type="PANTHER" id="PTHR45527">
    <property type="entry name" value="NONRIBOSOMAL PEPTIDE SYNTHETASE"/>
    <property type="match status" value="1"/>
</dbReference>
<evidence type="ECO:0000256" key="5">
    <source>
        <dbReference type="ARBA" id="ARBA00022450"/>
    </source>
</evidence>
<dbReference type="InterPro" id="IPR013217">
    <property type="entry name" value="Methyltransf_12"/>
</dbReference>
<evidence type="ECO:0000259" key="11">
    <source>
        <dbReference type="PROSITE" id="PS50075"/>
    </source>
</evidence>
<dbReference type="FunFam" id="3.30.559.30:FF:000006">
    <property type="entry name" value="Yersiniabactin polyketide/non-ribosomal peptide synthetase"/>
    <property type="match status" value="1"/>
</dbReference>
<dbReference type="FunFam" id="1.10.1200.10:FF:000016">
    <property type="entry name" value="Non-ribosomal peptide synthase"/>
    <property type="match status" value="1"/>
</dbReference>
<evidence type="ECO:0000256" key="6">
    <source>
        <dbReference type="ARBA" id="ARBA00022553"/>
    </source>
</evidence>
<feature type="domain" description="Carrier" evidence="11">
    <location>
        <begin position="1485"/>
        <end position="1564"/>
    </location>
</feature>
<reference evidence="12 13" key="1">
    <citation type="submission" date="2019-09" db="EMBL/GenBank/DDBJ databases">
        <title>Goodfellowia gen. nov., a new genus of the Pseudonocardineae related to Actinoalloteichus, containing Goodfellowia coeruleoviolacea gen. nov., comb. nov. gen. nov., comb. nov.</title>
        <authorList>
            <person name="Labeda D."/>
        </authorList>
    </citation>
    <scope>NUCLEOTIDE SEQUENCE [LARGE SCALE GENOMIC DNA]</scope>
    <source>
        <strain evidence="12 13">AN110305</strain>
    </source>
</reference>
<dbReference type="Gene3D" id="3.30.300.30">
    <property type="match status" value="2"/>
</dbReference>
<dbReference type="PROSITE" id="PS50075">
    <property type="entry name" value="CARRIER"/>
    <property type="match status" value="1"/>
</dbReference>
<comment type="similarity">
    <text evidence="3">Belongs to the ATP-dependent AMP-binding enzyme family. MbtB subfamily.</text>
</comment>
<protein>
    <recommendedName>
        <fullName evidence="4">Phenyloxazoline synthase MbtB</fullName>
    </recommendedName>
    <alternativeName>
        <fullName evidence="9">Mycobactin synthetase protein B</fullName>
    </alternativeName>
</protein>
<dbReference type="Gene3D" id="1.10.10.1830">
    <property type="entry name" value="Non-ribosomal peptide synthase, adenylation domain"/>
    <property type="match status" value="1"/>
</dbReference>
<dbReference type="InterPro" id="IPR010071">
    <property type="entry name" value="AA_adenyl_dom"/>
</dbReference>
<reference evidence="12 13" key="2">
    <citation type="submission" date="2019-09" db="EMBL/GenBank/DDBJ databases">
        <authorList>
            <person name="Jin C."/>
        </authorList>
    </citation>
    <scope>NUCLEOTIDE SEQUENCE [LARGE SCALE GENOMIC DNA]</scope>
    <source>
        <strain evidence="12 13">AN110305</strain>
    </source>
</reference>
<comment type="caution">
    <text evidence="12">The sequence shown here is derived from an EMBL/GenBank/DDBJ whole genome shotgun (WGS) entry which is preliminary data.</text>
</comment>
<proteinExistence type="inferred from homology"/>
<dbReference type="Gene3D" id="3.30.559.10">
    <property type="entry name" value="Chloramphenicol acetyltransferase-like domain"/>
    <property type="match status" value="1"/>
</dbReference>
<dbReference type="CDD" id="cd19535">
    <property type="entry name" value="Cyc_NRPS"/>
    <property type="match status" value="1"/>
</dbReference>
<dbReference type="InterPro" id="IPR009081">
    <property type="entry name" value="PP-bd_ACP"/>
</dbReference>
<dbReference type="PROSITE" id="PS00012">
    <property type="entry name" value="PHOSPHOPANTETHEINE"/>
    <property type="match status" value="1"/>
</dbReference>
<dbReference type="GO" id="GO:0008610">
    <property type="term" value="P:lipid biosynthetic process"/>
    <property type="evidence" value="ECO:0007669"/>
    <property type="project" value="UniProtKB-ARBA"/>
</dbReference>
<dbReference type="Gene3D" id="1.10.1200.10">
    <property type="entry name" value="ACP-like"/>
    <property type="match status" value="1"/>
</dbReference>
<evidence type="ECO:0000313" key="12">
    <source>
        <dbReference type="EMBL" id="KAA2265768.1"/>
    </source>
</evidence>
<dbReference type="SUPFAM" id="SSF47336">
    <property type="entry name" value="ACP-like"/>
    <property type="match status" value="1"/>
</dbReference>
<evidence type="ECO:0000256" key="2">
    <source>
        <dbReference type="ARBA" id="ARBA00005102"/>
    </source>
</evidence>
<dbReference type="Pfam" id="PF18563">
    <property type="entry name" value="TubC_N"/>
    <property type="match status" value="1"/>
</dbReference>
<dbReference type="Gene3D" id="3.40.50.150">
    <property type="entry name" value="Vaccinia Virus protein VP39"/>
    <property type="match status" value="1"/>
</dbReference>
<dbReference type="Pfam" id="PF08242">
    <property type="entry name" value="Methyltransf_12"/>
    <property type="match status" value="1"/>
</dbReference>
<dbReference type="SMART" id="SM00823">
    <property type="entry name" value="PKS_PP"/>
    <property type="match status" value="1"/>
</dbReference>
<dbReference type="Gene3D" id="3.30.559.30">
    <property type="entry name" value="Nonribosomal peptide synthetase, condensation domain"/>
    <property type="match status" value="1"/>
</dbReference>
<dbReference type="InterPro" id="IPR020806">
    <property type="entry name" value="PKS_PP-bd"/>
</dbReference>
<keyword evidence="13" id="KW-1185">Reference proteome</keyword>
<sequence length="1566" mass="171433">MVRADQRAGGRGRRARHTPRDARRPARDRRGRRDRRAGSTPEHPRRVTAGTDIGRQEIGMAQDLLLELHRRGVRLRLTDDGRLDVLAPAGALTEELRTQLRKHRDHLVAMLRLSAGAEHLAEIAADPARRHEPFPLTDIQHAYWVGRAPAVELGGVATHFYVELERDGIDIPRLSASLRRVIQRHDMLRAVIQPDGSQRVLSEVPDYDIAVADLAGLDPATQRARIAGIRAEMGHQVLAADRWPLFEIRATLLDHERMRLHVSLDLLIADAFSMYLLFQDWRRFCEDPDWSPEPLAVSFRDHVMTEQAARGGDAYRQARDYWLARLDSLPPAPALPLAVRPAQLPRPEFTRRRASLAPARWDAVKREAHRRGLTPSSVLATAFAEVLRLWSNQTRFTLNLSLFNRPPAHPQINQVIGDFTSVTLLEVDAAPEEAFWVRVQRLQRQLMRDLGHLSYSGVRVQRERAKRVGGGPTAAMPIVFTSALALSPVEDVTDGRSFFGGTGYFGTFTYGISQTPQVWLDHQVAEEQGELFVNWDAVEALFPPGLLDDMFAAYRGLLDRLSVEADLWDRRGSMVSVPERQAAERAAANDTAADYPPRTLCGLVADQVRARPDAVAVLAADGQLTYRELAGQAHRLARRLGALAAAADTALVGVVLPKGCEQVASVLGVAWSGAAYLPIDPEWPAARRRQLLEQGGVRTVVTTPGLRDKLTWLPGITLVTLADREVREADPACPEAAPAPEDLAYVIFTSGSTGQPKGVMIDHRAVANTIQDLNTRFAVGPQDRVLALSALSFDLSVYDVFGILAAGATVVMPDPEGGHDPAHWTDLISRHGVTVWNSVPALMQVWLDAPWTRAEPPPLRLVLLSGDWIPVTLPDAVRARAPRAKLVSLGGATEASIWSVCHPIGQVPADLVRIPYGRPLANQTLHVLDDRLADCPVWTVGEIHIGGAGLALGYWADPARTAERFLLRPGTGERLYRTGDHGRYLPGGDIEILGRTDNQIKLNGYRIELGEITSTLQRQPGVRDAVVTVDTNPATGRRQLVAYVVPERGADGNWPALVAAGSDRREREASTGADGLADYAAVIRAFNETTTPLIAASLAGLGEFTAEGDRADAGGIVERHDLRPRYRGLLAEWLALLAGEGLLAAAGRPGEYICRRPLDASVLDARVRRGLAALPVDGALGVLAGNFADCARHQLDLLRGRTNALEFLIPDGGLHVADAMYADNPMARMQNRIVASLAWSFVDSRADGRPMRVLEVGAGCGATTAQVLPELPPDRASYRFTDVSSYFTQRARARFADHTFVDYAQFDINRPPQEQGVAADSVDLIIAANVLHNAADLDQTLRHLRVALDRDGLLVLVENTRNEPFHTVTVGFYQDFGDYRDGRRLPLLGPDQWRSALRSAGFPLTEAIPGAGADPLGQHVLVGAEGTGRDADPARLRDALAELLPGYMVPTHYQLIDRTPLSGNGKVDLTAVPSPWEGGQAARVDPRGELERQIFEIWRDALARDDFGVDDNFFELGGDSLHAVRVIARLREELGVAMTADEGLQVLFDSPTVAEMAGTLRPVTEP</sequence>
<dbReference type="InterPro" id="IPR006162">
    <property type="entry name" value="Ppantetheine_attach_site"/>
</dbReference>
<evidence type="ECO:0000256" key="1">
    <source>
        <dbReference type="ARBA" id="ARBA00001957"/>
    </source>
</evidence>
<dbReference type="Pfam" id="PF00501">
    <property type="entry name" value="AMP-binding"/>
    <property type="match status" value="1"/>
</dbReference>
<dbReference type="NCBIfam" id="TIGR01733">
    <property type="entry name" value="AA-adenyl-dom"/>
    <property type="match status" value="1"/>
</dbReference>
<dbReference type="GO" id="GO:0072330">
    <property type="term" value="P:monocarboxylic acid biosynthetic process"/>
    <property type="evidence" value="ECO:0007669"/>
    <property type="project" value="UniProtKB-ARBA"/>
</dbReference>
<dbReference type="OrthoDB" id="2472181at2"/>
<feature type="compositionally biased region" description="Basic residues" evidence="10">
    <location>
        <begin position="26"/>
        <end position="35"/>
    </location>
</feature>
<name>A0A5B2XPC3_9PSEU</name>
<dbReference type="CDD" id="cd02440">
    <property type="entry name" value="AdoMet_MTases"/>
    <property type="match status" value="1"/>
</dbReference>
<dbReference type="InterPro" id="IPR044894">
    <property type="entry name" value="TubC_N_sf"/>
</dbReference>
<keyword evidence="5" id="KW-0596">Phosphopantetheine</keyword>
<dbReference type="Proteomes" id="UP000323454">
    <property type="component" value="Unassembled WGS sequence"/>
</dbReference>
<dbReference type="GO" id="GO:0005737">
    <property type="term" value="C:cytoplasm"/>
    <property type="evidence" value="ECO:0007669"/>
    <property type="project" value="TreeGrafter"/>
</dbReference>
<dbReference type="InterPro" id="IPR045851">
    <property type="entry name" value="AMP-bd_C_sf"/>
</dbReference>
<comment type="pathway">
    <text evidence="2">Siderophore biosynthesis; mycobactin biosynthesis.</text>
</comment>
<dbReference type="Gene3D" id="3.40.50.980">
    <property type="match status" value="2"/>
</dbReference>
<keyword evidence="8" id="KW-0677">Repeat</keyword>
<dbReference type="Gene3D" id="2.30.38.10">
    <property type="entry name" value="Luciferase, Domain 3"/>
    <property type="match status" value="1"/>
</dbReference>
<dbReference type="GO" id="GO:0043041">
    <property type="term" value="P:amino acid activation for nonribosomal peptide biosynthetic process"/>
    <property type="evidence" value="ECO:0007669"/>
    <property type="project" value="TreeGrafter"/>
</dbReference>
<dbReference type="InterPro" id="IPR041464">
    <property type="entry name" value="TubC_N"/>
</dbReference>
<gene>
    <name evidence="12" type="ORF">F0L68_04190</name>
</gene>
<dbReference type="InterPro" id="IPR023213">
    <property type="entry name" value="CAT-like_dom_sf"/>
</dbReference>
<dbReference type="InterPro" id="IPR000873">
    <property type="entry name" value="AMP-dep_synth/lig_dom"/>
</dbReference>
<organism evidence="12 13">
    <name type="scientific">Solihabitans fulvus</name>
    <dbReference type="NCBI Taxonomy" id="1892852"/>
    <lineage>
        <taxon>Bacteria</taxon>
        <taxon>Bacillati</taxon>
        <taxon>Actinomycetota</taxon>
        <taxon>Actinomycetes</taxon>
        <taxon>Pseudonocardiales</taxon>
        <taxon>Pseudonocardiaceae</taxon>
        <taxon>Solihabitans</taxon>
    </lineage>
</organism>
<dbReference type="EMBL" id="VUOB01000005">
    <property type="protein sequence ID" value="KAA2265768.1"/>
    <property type="molecule type" value="Genomic_DNA"/>
</dbReference>
<dbReference type="FunFam" id="3.30.559.10:FF:000023">
    <property type="entry name" value="Non-ribosomal peptide synthetase"/>
    <property type="match status" value="1"/>
</dbReference>
<accession>A0A5B2XPC3</accession>
<dbReference type="Pfam" id="PF00668">
    <property type="entry name" value="Condensation"/>
    <property type="match status" value="1"/>
</dbReference>
<dbReference type="InterPro" id="IPR001242">
    <property type="entry name" value="Condensation_dom"/>
</dbReference>
<dbReference type="PROSITE" id="PS00455">
    <property type="entry name" value="AMP_BINDING"/>
    <property type="match status" value="1"/>
</dbReference>
<evidence type="ECO:0000256" key="3">
    <source>
        <dbReference type="ARBA" id="ARBA00007380"/>
    </source>
</evidence>
<comment type="cofactor">
    <cofactor evidence="1">
        <name>pantetheine 4'-phosphate</name>
        <dbReference type="ChEBI" id="CHEBI:47942"/>
    </cofactor>
</comment>
<evidence type="ECO:0000313" key="13">
    <source>
        <dbReference type="Proteomes" id="UP000323454"/>
    </source>
</evidence>
<evidence type="ECO:0000256" key="4">
    <source>
        <dbReference type="ARBA" id="ARBA00016743"/>
    </source>
</evidence>
<keyword evidence="7" id="KW-0436">Ligase</keyword>
<dbReference type="InterPro" id="IPR057737">
    <property type="entry name" value="Condensation_MtbB-like"/>
</dbReference>
<dbReference type="InterPro" id="IPR020845">
    <property type="entry name" value="AMP-binding_CS"/>
</dbReference>
<dbReference type="SUPFAM" id="SSF52777">
    <property type="entry name" value="CoA-dependent acyltransferases"/>
    <property type="match status" value="2"/>
</dbReference>
<evidence type="ECO:0000256" key="7">
    <source>
        <dbReference type="ARBA" id="ARBA00022598"/>
    </source>
</evidence>
<dbReference type="FunFam" id="3.40.50.12780:FF:000012">
    <property type="entry name" value="Non-ribosomal peptide synthetase"/>
    <property type="match status" value="1"/>
</dbReference>
<dbReference type="PANTHER" id="PTHR45527:SF10">
    <property type="entry name" value="PYOCHELIN SYNTHASE PCHF"/>
    <property type="match status" value="1"/>
</dbReference>
<dbReference type="SUPFAM" id="SSF56801">
    <property type="entry name" value="Acetyl-CoA synthetase-like"/>
    <property type="match status" value="1"/>
</dbReference>
<dbReference type="SUPFAM" id="SSF53335">
    <property type="entry name" value="S-adenosyl-L-methionine-dependent methyltransferases"/>
    <property type="match status" value="1"/>
</dbReference>
<dbReference type="InterPro" id="IPR029063">
    <property type="entry name" value="SAM-dependent_MTases_sf"/>
</dbReference>
<evidence type="ECO:0000256" key="9">
    <source>
        <dbReference type="ARBA" id="ARBA00033440"/>
    </source>
</evidence>
<dbReference type="Pfam" id="PF00550">
    <property type="entry name" value="PP-binding"/>
    <property type="match status" value="1"/>
</dbReference>
<evidence type="ECO:0000256" key="10">
    <source>
        <dbReference type="SAM" id="MobiDB-lite"/>
    </source>
</evidence>
<dbReference type="GO" id="GO:0016874">
    <property type="term" value="F:ligase activity"/>
    <property type="evidence" value="ECO:0007669"/>
    <property type="project" value="UniProtKB-KW"/>
</dbReference>
<keyword evidence="6" id="KW-0597">Phosphoprotein</keyword>
<feature type="region of interest" description="Disordered" evidence="10">
    <location>
        <begin position="1"/>
        <end position="52"/>
    </location>
</feature>